<reference evidence="3" key="1">
    <citation type="submission" date="2023-01" db="EMBL/GenBank/DDBJ databases">
        <title>Genome sequencing of Photorhabdus bodei 09-20.</title>
        <authorList>
            <person name="Kalindamar S."/>
            <person name="Kumru S."/>
        </authorList>
    </citation>
    <scope>NUCLEOTIDE SEQUENCE</scope>
    <source>
        <strain evidence="3">09-20</strain>
    </source>
</reference>
<dbReference type="EMBL" id="JAQMFO010000011">
    <property type="protein sequence ID" value="MDB6372258.1"/>
    <property type="molecule type" value="Genomic_DNA"/>
</dbReference>
<evidence type="ECO:0000256" key="2">
    <source>
        <dbReference type="SAM" id="Phobius"/>
    </source>
</evidence>
<feature type="transmembrane region" description="Helical" evidence="2">
    <location>
        <begin position="44"/>
        <end position="64"/>
    </location>
</feature>
<evidence type="ECO:0000256" key="1">
    <source>
        <dbReference type="SAM" id="MobiDB-lite"/>
    </source>
</evidence>
<feature type="region of interest" description="Disordered" evidence="1">
    <location>
        <begin position="1"/>
        <end position="22"/>
    </location>
</feature>
<organism evidence="3 4">
    <name type="scientific">Photorhabdus bodei</name>
    <dbReference type="NCBI Taxonomy" id="2029681"/>
    <lineage>
        <taxon>Bacteria</taxon>
        <taxon>Pseudomonadati</taxon>
        <taxon>Pseudomonadota</taxon>
        <taxon>Gammaproteobacteria</taxon>
        <taxon>Enterobacterales</taxon>
        <taxon>Morganellaceae</taxon>
        <taxon>Photorhabdus</taxon>
    </lineage>
</organism>
<keyword evidence="2" id="KW-0812">Transmembrane</keyword>
<proteinExistence type="predicted"/>
<dbReference type="Proteomes" id="UP001212996">
    <property type="component" value="Unassembled WGS sequence"/>
</dbReference>
<gene>
    <name evidence="3" type="ORF">PH362_09940</name>
</gene>
<feature type="compositionally biased region" description="Basic and acidic residues" evidence="1">
    <location>
        <begin position="13"/>
        <end position="22"/>
    </location>
</feature>
<sequence>MTGVSECSQQRGNLKDNGYRSKGEESDIFVANRAIIGPYHLSHLLGWVFSCQVLYLAINLFSALGSEINAKLSSQFSCW</sequence>
<evidence type="ECO:0000313" key="3">
    <source>
        <dbReference type="EMBL" id="MDB6372258.1"/>
    </source>
</evidence>
<dbReference type="RefSeq" id="WP_228900382.1">
    <property type="nucleotide sequence ID" value="NZ_CAWQNU010000079.1"/>
</dbReference>
<name>A0AAW6BHT8_9GAMM</name>
<keyword evidence="2" id="KW-1133">Transmembrane helix</keyword>
<evidence type="ECO:0000313" key="4">
    <source>
        <dbReference type="Proteomes" id="UP001212996"/>
    </source>
</evidence>
<keyword evidence="2" id="KW-0472">Membrane</keyword>
<comment type="caution">
    <text evidence="3">The sequence shown here is derived from an EMBL/GenBank/DDBJ whole genome shotgun (WGS) entry which is preliminary data.</text>
</comment>
<accession>A0AAW6BHT8</accession>
<dbReference type="AlphaFoldDB" id="A0AAW6BHT8"/>
<feature type="compositionally biased region" description="Polar residues" evidence="1">
    <location>
        <begin position="1"/>
        <end position="12"/>
    </location>
</feature>
<protein>
    <submittedName>
        <fullName evidence="3">Uncharacterized protein</fullName>
    </submittedName>
</protein>